<dbReference type="AlphaFoldDB" id="A0AAE0XHJ7"/>
<dbReference type="EMBL" id="JAULSO010000001">
    <property type="protein sequence ID" value="KAK3693360.1"/>
    <property type="molecule type" value="Genomic_DNA"/>
</dbReference>
<dbReference type="Proteomes" id="UP001270362">
    <property type="component" value="Unassembled WGS sequence"/>
</dbReference>
<organism evidence="1 2">
    <name type="scientific">Podospora appendiculata</name>
    <dbReference type="NCBI Taxonomy" id="314037"/>
    <lineage>
        <taxon>Eukaryota</taxon>
        <taxon>Fungi</taxon>
        <taxon>Dikarya</taxon>
        <taxon>Ascomycota</taxon>
        <taxon>Pezizomycotina</taxon>
        <taxon>Sordariomycetes</taxon>
        <taxon>Sordariomycetidae</taxon>
        <taxon>Sordariales</taxon>
        <taxon>Podosporaceae</taxon>
        <taxon>Podospora</taxon>
    </lineage>
</organism>
<evidence type="ECO:0000313" key="2">
    <source>
        <dbReference type="Proteomes" id="UP001270362"/>
    </source>
</evidence>
<gene>
    <name evidence="1" type="ORF">B0T22DRAFT_487077</name>
</gene>
<dbReference type="PANTHER" id="PTHR38795">
    <property type="entry name" value="DUF6604 DOMAIN-CONTAINING PROTEIN"/>
    <property type="match status" value="1"/>
</dbReference>
<keyword evidence="2" id="KW-1185">Reference proteome</keyword>
<protein>
    <submittedName>
        <fullName evidence="1">Uncharacterized protein</fullName>
    </submittedName>
</protein>
<reference evidence="1" key="1">
    <citation type="journal article" date="2023" name="Mol. Phylogenet. Evol.">
        <title>Genome-scale phylogeny and comparative genomics of the fungal order Sordariales.</title>
        <authorList>
            <person name="Hensen N."/>
            <person name="Bonometti L."/>
            <person name="Westerberg I."/>
            <person name="Brannstrom I.O."/>
            <person name="Guillou S."/>
            <person name="Cros-Aarteil S."/>
            <person name="Calhoun S."/>
            <person name="Haridas S."/>
            <person name="Kuo A."/>
            <person name="Mondo S."/>
            <person name="Pangilinan J."/>
            <person name="Riley R."/>
            <person name="LaButti K."/>
            <person name="Andreopoulos B."/>
            <person name="Lipzen A."/>
            <person name="Chen C."/>
            <person name="Yan M."/>
            <person name="Daum C."/>
            <person name="Ng V."/>
            <person name="Clum A."/>
            <person name="Steindorff A."/>
            <person name="Ohm R.A."/>
            <person name="Martin F."/>
            <person name="Silar P."/>
            <person name="Natvig D.O."/>
            <person name="Lalanne C."/>
            <person name="Gautier V."/>
            <person name="Ament-Velasquez S.L."/>
            <person name="Kruys A."/>
            <person name="Hutchinson M.I."/>
            <person name="Powell A.J."/>
            <person name="Barry K."/>
            <person name="Miller A.N."/>
            <person name="Grigoriev I.V."/>
            <person name="Debuchy R."/>
            <person name="Gladieux P."/>
            <person name="Hiltunen Thoren M."/>
            <person name="Johannesson H."/>
        </authorList>
    </citation>
    <scope>NUCLEOTIDE SEQUENCE</scope>
    <source>
        <strain evidence="1">CBS 314.62</strain>
    </source>
</reference>
<dbReference type="PANTHER" id="PTHR38795:SF1">
    <property type="entry name" value="DUF6604 DOMAIN-CONTAINING PROTEIN"/>
    <property type="match status" value="1"/>
</dbReference>
<accession>A0AAE0XHJ7</accession>
<reference evidence="1" key="2">
    <citation type="submission" date="2023-06" db="EMBL/GenBank/DDBJ databases">
        <authorList>
            <consortium name="Lawrence Berkeley National Laboratory"/>
            <person name="Haridas S."/>
            <person name="Hensen N."/>
            <person name="Bonometti L."/>
            <person name="Westerberg I."/>
            <person name="Brannstrom I.O."/>
            <person name="Guillou S."/>
            <person name="Cros-Aarteil S."/>
            <person name="Calhoun S."/>
            <person name="Kuo A."/>
            <person name="Mondo S."/>
            <person name="Pangilinan J."/>
            <person name="Riley R."/>
            <person name="Labutti K."/>
            <person name="Andreopoulos B."/>
            <person name="Lipzen A."/>
            <person name="Chen C."/>
            <person name="Yanf M."/>
            <person name="Daum C."/>
            <person name="Ng V."/>
            <person name="Clum A."/>
            <person name="Steindorff A."/>
            <person name="Ohm R."/>
            <person name="Martin F."/>
            <person name="Silar P."/>
            <person name="Natvig D."/>
            <person name="Lalanne C."/>
            <person name="Gautier V."/>
            <person name="Ament-Velasquez S.L."/>
            <person name="Kruys A."/>
            <person name="Hutchinson M.I."/>
            <person name="Powell A.J."/>
            <person name="Barry K."/>
            <person name="Miller A.N."/>
            <person name="Grigoriev I.V."/>
            <person name="Debuchy R."/>
            <person name="Gladieux P."/>
            <person name="Thoren M.H."/>
            <person name="Johannesson H."/>
        </authorList>
    </citation>
    <scope>NUCLEOTIDE SEQUENCE</scope>
    <source>
        <strain evidence="1">CBS 314.62</strain>
    </source>
</reference>
<evidence type="ECO:0000313" key="1">
    <source>
        <dbReference type="EMBL" id="KAK3693360.1"/>
    </source>
</evidence>
<comment type="caution">
    <text evidence="1">The sequence shown here is derived from an EMBL/GenBank/DDBJ whole genome shotgun (WGS) entry which is preliminary data.</text>
</comment>
<name>A0AAE0XHJ7_9PEZI</name>
<proteinExistence type="predicted"/>
<sequence length="492" mass="56163">MEENTADFANLGDNVGQWLDFYYVLLCNLRGKGHNHRRRPGDEVNFDTFDELDYTMKNVVSYLQFYNKIVDPEGFSSHDGKYDCHVDFYTGTNEEKWMQDQAAFLEVAPEFNHISRYNADPFPGRSHLPVKDELGRGLDHLLWRGSMPFWLPVNEVLAFDAYVNDTIQQYPEFHASTSIVGSDSTKFLQDIQLDATFWKDDPITTLKHMMGAGARVKDKLFLELNPLYCGLWVHDMRTRLHHAGVLFNADWSGVLYMGHLYNAFTTDALTSSRVADREWHDMELMYRMQGGKEKFFIGEPPTDPTGYFRPICMAMGFREGNWAPSRRNKGKLVASKTGSRALQQQGKVSMLFHCKMGPQSFDFSLAAEDVQNILIEGKKKTALPKLGIKWASPSELVRSLASTIDAEVPEITVDYFLMHRICWAQLRKLNSAVNQDMCNWIGPNWMDGDYQLPFVVGYIFREAAGEEGRAPSKSLLLKAVAEFLAWGCELGQ</sequence>